<evidence type="ECO:0000313" key="1">
    <source>
        <dbReference type="EMBL" id="KAH6935356.1"/>
    </source>
</evidence>
<comment type="caution">
    <text evidence="1">The sequence shown here is derived from an EMBL/GenBank/DDBJ whole genome shotgun (WGS) entry which is preliminary data.</text>
</comment>
<sequence length="128" mass="14265">MRYISRHFEDTVNGRVVHIEKGNPLVLPGAVLMQFPNLPHYLLKNLSASRKHAIRSVAAAPPHKKIALDDLPNNFQRIKVNLAFHVFSILLVLRGEWGAPEPTQAFGLLMWKLVKAVPASTPSEGLKT</sequence>
<reference evidence="1" key="1">
    <citation type="submission" date="2020-05" db="EMBL/GenBank/DDBJ databases">
        <title>Large-scale comparative analyses of tick genomes elucidate their genetic diversity and vector capacities.</title>
        <authorList>
            <person name="Jia N."/>
            <person name="Wang J."/>
            <person name="Shi W."/>
            <person name="Du L."/>
            <person name="Sun Y."/>
            <person name="Zhan W."/>
            <person name="Jiang J."/>
            <person name="Wang Q."/>
            <person name="Zhang B."/>
            <person name="Ji P."/>
            <person name="Sakyi L.B."/>
            <person name="Cui X."/>
            <person name="Yuan T."/>
            <person name="Jiang B."/>
            <person name="Yang W."/>
            <person name="Lam T.T.-Y."/>
            <person name="Chang Q."/>
            <person name="Ding S."/>
            <person name="Wang X."/>
            <person name="Zhu J."/>
            <person name="Ruan X."/>
            <person name="Zhao L."/>
            <person name="Wei J."/>
            <person name="Que T."/>
            <person name="Du C."/>
            <person name="Cheng J."/>
            <person name="Dai P."/>
            <person name="Han X."/>
            <person name="Huang E."/>
            <person name="Gao Y."/>
            <person name="Liu J."/>
            <person name="Shao H."/>
            <person name="Ye R."/>
            <person name="Li L."/>
            <person name="Wei W."/>
            <person name="Wang X."/>
            <person name="Wang C."/>
            <person name="Yang T."/>
            <person name="Huo Q."/>
            <person name="Li W."/>
            <person name="Guo W."/>
            <person name="Chen H."/>
            <person name="Zhou L."/>
            <person name="Ni X."/>
            <person name="Tian J."/>
            <person name="Zhou Y."/>
            <person name="Sheng Y."/>
            <person name="Liu T."/>
            <person name="Pan Y."/>
            <person name="Xia L."/>
            <person name="Li J."/>
            <person name="Zhao F."/>
            <person name="Cao W."/>
        </authorList>
    </citation>
    <scope>NUCLEOTIDE SEQUENCE</scope>
    <source>
        <strain evidence="1">Hyas-2018</strain>
    </source>
</reference>
<name>A0ACB7SK72_HYAAI</name>
<gene>
    <name evidence="1" type="ORF">HPB50_005341</name>
</gene>
<accession>A0ACB7SK72</accession>
<protein>
    <submittedName>
        <fullName evidence="1">Uncharacterized protein</fullName>
    </submittedName>
</protein>
<keyword evidence="2" id="KW-1185">Reference proteome</keyword>
<proteinExistence type="predicted"/>
<dbReference type="Proteomes" id="UP000821845">
    <property type="component" value="Chromosome 3"/>
</dbReference>
<organism evidence="1 2">
    <name type="scientific">Hyalomma asiaticum</name>
    <name type="common">Tick</name>
    <dbReference type="NCBI Taxonomy" id="266040"/>
    <lineage>
        <taxon>Eukaryota</taxon>
        <taxon>Metazoa</taxon>
        <taxon>Ecdysozoa</taxon>
        <taxon>Arthropoda</taxon>
        <taxon>Chelicerata</taxon>
        <taxon>Arachnida</taxon>
        <taxon>Acari</taxon>
        <taxon>Parasitiformes</taxon>
        <taxon>Ixodida</taxon>
        <taxon>Ixodoidea</taxon>
        <taxon>Ixodidae</taxon>
        <taxon>Hyalomminae</taxon>
        <taxon>Hyalomma</taxon>
    </lineage>
</organism>
<evidence type="ECO:0000313" key="2">
    <source>
        <dbReference type="Proteomes" id="UP000821845"/>
    </source>
</evidence>
<dbReference type="EMBL" id="CM023483">
    <property type="protein sequence ID" value="KAH6935356.1"/>
    <property type="molecule type" value="Genomic_DNA"/>
</dbReference>